<dbReference type="InterPro" id="IPR053781">
    <property type="entry name" value="F-box_AtFBL13-like"/>
</dbReference>
<sequence>MGEKLLSGFQLMKCASKEQLLDEDRISQLPNEILIYILSFLRLEDAMRTSVVSKRWIDLWTFTPSLDFDASSDLAEIEKLDVAWRNSREHVSFLMLRHQKREKYVEWVNKVLLQSQKSLDLETFRIRFDLNQSYRDDIDKWLEHAFARKTKRLDITVGNVSTKKPYAFPPSLLLATSHYGFKSLKALSFSYIRVSGRVLKFFLHNCPFLECLAVVHSSCLKTLEVCGSSLLLKNLEIIACRKLSSLTISDSNLVSLKTTNGNRLRLKNVPMLVQVLVAGWSPSLVVGVISWLSCLWSQLQVLTIRARVSENDSKVVVPRLPKLKQFCLSALAYKDSSLIPFTSFIRASPNLEKFTLELDWMSNTVRRRREHKRGVNFGLEQLKEVELRGCYGRTAEVELVEYLLENAVALRRIVVDPRSQPFYGVASTYDNPEEQRNARKFAQHQLQNLVPSHVELVIL</sequence>
<dbReference type="Gene3D" id="1.20.1280.50">
    <property type="match status" value="1"/>
</dbReference>
<dbReference type="AlphaFoldDB" id="A0AAV1C0S7"/>
<evidence type="ECO:0000259" key="1">
    <source>
        <dbReference type="PROSITE" id="PS50181"/>
    </source>
</evidence>
<protein>
    <submittedName>
        <fullName evidence="2">OLC1v1023180C1</fullName>
    </submittedName>
</protein>
<feature type="domain" description="F-box" evidence="1">
    <location>
        <begin position="23"/>
        <end position="59"/>
    </location>
</feature>
<dbReference type="InterPro" id="IPR053772">
    <property type="entry name" value="At1g61320/At1g61330-like"/>
</dbReference>
<name>A0AAV1C0S7_OLDCO</name>
<dbReference type="InterPro" id="IPR001810">
    <property type="entry name" value="F-box_dom"/>
</dbReference>
<dbReference type="InterPro" id="IPR036047">
    <property type="entry name" value="F-box-like_dom_sf"/>
</dbReference>
<dbReference type="Gene3D" id="3.80.10.10">
    <property type="entry name" value="Ribonuclease Inhibitor"/>
    <property type="match status" value="1"/>
</dbReference>
<gene>
    <name evidence="2" type="ORF">OLC1_LOCUS1256</name>
</gene>
<accession>A0AAV1C0S7</accession>
<dbReference type="PANTHER" id="PTHR34145">
    <property type="entry name" value="OS02G0105600 PROTEIN"/>
    <property type="match status" value="1"/>
</dbReference>
<dbReference type="SMART" id="SM00256">
    <property type="entry name" value="FBOX"/>
    <property type="match status" value="1"/>
</dbReference>
<evidence type="ECO:0000313" key="3">
    <source>
        <dbReference type="Proteomes" id="UP001161247"/>
    </source>
</evidence>
<dbReference type="PANTHER" id="PTHR34145:SF68">
    <property type="entry name" value="FBD DOMAIN-CONTAINING PROTEIN"/>
    <property type="match status" value="1"/>
</dbReference>
<dbReference type="EMBL" id="OX459118">
    <property type="protein sequence ID" value="CAI9088758.1"/>
    <property type="molecule type" value="Genomic_DNA"/>
</dbReference>
<dbReference type="Pfam" id="PF23622">
    <property type="entry name" value="LRR_At1g61320_AtMIF1"/>
    <property type="match status" value="1"/>
</dbReference>
<dbReference type="InterPro" id="IPR055357">
    <property type="entry name" value="LRR_At1g61320_AtMIF1"/>
</dbReference>
<dbReference type="Pfam" id="PF00646">
    <property type="entry name" value="F-box"/>
    <property type="match status" value="1"/>
</dbReference>
<dbReference type="SUPFAM" id="SSF52047">
    <property type="entry name" value="RNI-like"/>
    <property type="match status" value="1"/>
</dbReference>
<dbReference type="CDD" id="cd22160">
    <property type="entry name" value="F-box_AtFBL13-like"/>
    <property type="match status" value="1"/>
</dbReference>
<organism evidence="2 3">
    <name type="scientific">Oldenlandia corymbosa var. corymbosa</name>
    <dbReference type="NCBI Taxonomy" id="529605"/>
    <lineage>
        <taxon>Eukaryota</taxon>
        <taxon>Viridiplantae</taxon>
        <taxon>Streptophyta</taxon>
        <taxon>Embryophyta</taxon>
        <taxon>Tracheophyta</taxon>
        <taxon>Spermatophyta</taxon>
        <taxon>Magnoliopsida</taxon>
        <taxon>eudicotyledons</taxon>
        <taxon>Gunneridae</taxon>
        <taxon>Pentapetalae</taxon>
        <taxon>asterids</taxon>
        <taxon>lamiids</taxon>
        <taxon>Gentianales</taxon>
        <taxon>Rubiaceae</taxon>
        <taxon>Rubioideae</taxon>
        <taxon>Spermacoceae</taxon>
        <taxon>Hedyotis-Oldenlandia complex</taxon>
        <taxon>Oldenlandia</taxon>
    </lineage>
</organism>
<evidence type="ECO:0000313" key="2">
    <source>
        <dbReference type="EMBL" id="CAI9088758.1"/>
    </source>
</evidence>
<dbReference type="Proteomes" id="UP001161247">
    <property type="component" value="Chromosome 1"/>
</dbReference>
<reference evidence="2" key="1">
    <citation type="submission" date="2023-03" db="EMBL/GenBank/DDBJ databases">
        <authorList>
            <person name="Julca I."/>
        </authorList>
    </citation>
    <scope>NUCLEOTIDE SEQUENCE</scope>
</reference>
<keyword evidence="3" id="KW-1185">Reference proteome</keyword>
<dbReference type="InterPro" id="IPR032675">
    <property type="entry name" value="LRR_dom_sf"/>
</dbReference>
<dbReference type="PROSITE" id="PS50181">
    <property type="entry name" value="FBOX"/>
    <property type="match status" value="1"/>
</dbReference>
<proteinExistence type="predicted"/>
<dbReference type="SUPFAM" id="SSF81383">
    <property type="entry name" value="F-box domain"/>
    <property type="match status" value="1"/>
</dbReference>